<proteinExistence type="inferred from homology"/>
<evidence type="ECO:0000259" key="4">
    <source>
        <dbReference type="Pfam" id="PF25267"/>
    </source>
</evidence>
<reference evidence="5" key="1">
    <citation type="submission" date="2021-01" db="UniProtKB">
        <authorList>
            <consortium name="EnsemblMetazoa"/>
        </authorList>
    </citation>
    <scope>IDENTIFICATION</scope>
</reference>
<accession>A0A7M5UJ29</accession>
<evidence type="ECO:0000313" key="6">
    <source>
        <dbReference type="Proteomes" id="UP000594262"/>
    </source>
</evidence>
<feature type="domain" description="TANGO6 N-terminal" evidence="4">
    <location>
        <begin position="102"/>
        <end position="287"/>
    </location>
</feature>
<dbReference type="Proteomes" id="UP000594262">
    <property type="component" value="Unplaced"/>
</dbReference>
<evidence type="ECO:0000256" key="1">
    <source>
        <dbReference type="ARBA" id="ARBA00005724"/>
    </source>
</evidence>
<dbReference type="OrthoDB" id="39591at2759"/>
<organism evidence="5 6">
    <name type="scientific">Clytia hemisphaerica</name>
    <dbReference type="NCBI Taxonomy" id="252671"/>
    <lineage>
        <taxon>Eukaryota</taxon>
        <taxon>Metazoa</taxon>
        <taxon>Cnidaria</taxon>
        <taxon>Hydrozoa</taxon>
        <taxon>Hydroidolina</taxon>
        <taxon>Leptothecata</taxon>
        <taxon>Obeliida</taxon>
        <taxon>Clytiidae</taxon>
        <taxon>Clytia</taxon>
    </lineage>
</organism>
<protein>
    <submittedName>
        <fullName evidence="5">Uncharacterized protein</fullName>
    </submittedName>
</protein>
<evidence type="ECO:0000259" key="2">
    <source>
        <dbReference type="Pfam" id="PF10363"/>
    </source>
</evidence>
<dbReference type="InterPro" id="IPR011989">
    <property type="entry name" value="ARM-like"/>
</dbReference>
<dbReference type="GO" id="GO:0009306">
    <property type="term" value="P:protein secretion"/>
    <property type="evidence" value="ECO:0007669"/>
    <property type="project" value="TreeGrafter"/>
</dbReference>
<dbReference type="Pfam" id="PF10363">
    <property type="entry name" value="RTP1_C1"/>
    <property type="match status" value="1"/>
</dbReference>
<comment type="similarity">
    <text evidence="1">Belongs to the Tango6 family.</text>
</comment>
<dbReference type="PANTHER" id="PTHR20959:SF1">
    <property type="entry name" value="TRANSPORT AND GOLGI ORGANIZATION PROTEIN 6 HOMOLOG"/>
    <property type="match status" value="1"/>
</dbReference>
<dbReference type="PANTHER" id="PTHR20959">
    <property type="entry name" value="TRANSPORT AND GOLGI ORGANIZATION PROTEIN 6 FAMILY MEMBER"/>
    <property type="match status" value="1"/>
</dbReference>
<dbReference type="RefSeq" id="XP_066913519.1">
    <property type="nucleotide sequence ID" value="XM_067057418.1"/>
</dbReference>
<dbReference type="AlphaFoldDB" id="A0A7M5UJ29"/>
<dbReference type="Pfam" id="PF25267">
    <property type="entry name" value="TANGO6_N"/>
    <property type="match status" value="1"/>
</dbReference>
<dbReference type="Gene3D" id="1.25.10.10">
    <property type="entry name" value="Leucine-rich Repeat Variant"/>
    <property type="match status" value="1"/>
</dbReference>
<dbReference type="InterPro" id="IPR019451">
    <property type="entry name" value="Rtp1_C1"/>
</dbReference>
<dbReference type="SUPFAM" id="SSF48371">
    <property type="entry name" value="ARM repeat"/>
    <property type="match status" value="1"/>
</dbReference>
<feature type="domain" description="RNA polymerase II assembly factor Rtp1 C-terminal" evidence="2">
    <location>
        <begin position="758"/>
        <end position="870"/>
    </location>
</feature>
<keyword evidence="6" id="KW-1185">Reference proteome</keyword>
<evidence type="ECO:0000259" key="3">
    <source>
        <dbReference type="Pfam" id="PF23565"/>
    </source>
</evidence>
<dbReference type="InterPro" id="IPR016024">
    <property type="entry name" value="ARM-type_fold"/>
</dbReference>
<dbReference type="GeneID" id="136800760"/>
<feature type="domain" description="TANGO6 HEAT repeat" evidence="3">
    <location>
        <begin position="307"/>
        <end position="556"/>
    </location>
</feature>
<sequence>MKEPCGDAEKMKSDLLESMQSLLTEFAPSRSENNQKLKTLSCNLEEIFKDKATHFKDLTQEMGHWDSVCTQTLTGRFETSKCCECDHTWNVDFKPGVDSQCEGDIENQWQFVKISLQSLLLLDMLVSSELKSKVKVQNKQQHKPNVLGAKDLKIVSGVLQLVLTYGVWPCLLKGIGKPLSNTLPTQLKPVKEENRIKLKVMLQSLLILIKNKEFCSQVLPLCLGDIISGLVQLGYEPLKAVASGNCHPICKHERSWCKEQLNDFIRSSYQPIIIKELMVLQKCAVNSRLSSIKWFLRCLGDHLSCCLMYDNGVINVIIAILDGMPDQVEWIHYDSIGKVISRPPQKLVTPVQYYQKIGPQLLQILAHKQGNQHHLMISISTICQIYQLHPSMCLANLIDPLVKPLADFHNTEKLTMDSDELISTLASLSNLICTKASIIPEQLMLFLSRLIPILFVINALEIEPLQTLRSKIKETIATICQKNATKHVTELLFQALFNKYSQHSQDETLVINPGLTINLIERISDSTKNCKTHLVCELHTEIKIDCFVELLRNEEMSGHRGDLFVALLQQMIRNVQLTASKEETLSTVSTSGKKEPSKPNTSLLNIDANLNLLKFNIELISTISAMMDSFGHSVLQNTPQIVAFIKSVLDLTQDTKVGISEDSFHENTVDLALMLLSTLLASNKLSNADFESLSTMVPSLDETSRSHGNTSSRAMANDVKTFISTRGSVNANSYTQKTQRGTTENSEDNLTSERCYIKALDELLDPLLPTRGHALRQLSKLLKHKNTWALKDEEKLFEIFETNLRHDDTYLYLAAVDGLMTLVDVRHDVVLPLLCRRFIDMKTNELDMTASHNRMKLCEAIIRSLPICGEILPLYKDLLMNALSCGVLDADEFIRASSLSGIGELCHLLKFSIGSLIVEVFSCINHVVSTDKSIEVRKAGVQVVAQLLKGVDTALLQTIPNELLPIYRWLKIIKISEKDEMTSLHIDNALTILDEIMKELMTPRTLITQINM</sequence>
<dbReference type="InterPro" id="IPR057347">
    <property type="entry name" value="TANGO6_N"/>
</dbReference>
<name>A0A7M5UJ29_9CNID</name>
<dbReference type="InterPro" id="IPR057407">
    <property type="entry name" value="HEAT_TANGO6"/>
</dbReference>
<dbReference type="EnsemblMetazoa" id="CLYHEMT001659.1">
    <property type="protein sequence ID" value="CLYHEMP001659.1"/>
    <property type="gene ID" value="CLYHEMG001659"/>
</dbReference>
<evidence type="ECO:0000313" key="5">
    <source>
        <dbReference type="EnsemblMetazoa" id="CLYHEMP001659.1"/>
    </source>
</evidence>
<dbReference type="Pfam" id="PF23565">
    <property type="entry name" value="ARM_TANGO6"/>
    <property type="match status" value="1"/>
</dbReference>
<dbReference type="InterPro" id="IPR039600">
    <property type="entry name" value="TANGO6/Rtp1"/>
</dbReference>